<dbReference type="Proteomes" id="UP001174909">
    <property type="component" value="Unassembled WGS sequence"/>
</dbReference>
<sequence>MAHTPRGRRRCSRMRLVPVRFRQETPIFADRDRPRLRHERGSAG</sequence>
<accession>A0AA35WBK4</accession>
<evidence type="ECO:0000313" key="2">
    <source>
        <dbReference type="Proteomes" id="UP001174909"/>
    </source>
</evidence>
<evidence type="ECO:0000313" key="1">
    <source>
        <dbReference type="EMBL" id="CAI8011216.1"/>
    </source>
</evidence>
<dbReference type="AlphaFoldDB" id="A0AA35WBK4"/>
<gene>
    <name evidence="1" type="ORF">GBAR_LOCUS7279</name>
</gene>
<reference evidence="1" key="1">
    <citation type="submission" date="2023-03" db="EMBL/GenBank/DDBJ databases">
        <authorList>
            <person name="Steffen K."/>
            <person name="Cardenas P."/>
        </authorList>
    </citation>
    <scope>NUCLEOTIDE SEQUENCE</scope>
</reference>
<proteinExistence type="predicted"/>
<protein>
    <submittedName>
        <fullName evidence="1">Uncharacterized protein</fullName>
    </submittedName>
</protein>
<keyword evidence="2" id="KW-1185">Reference proteome</keyword>
<name>A0AA35WBK4_GEOBA</name>
<organism evidence="1 2">
    <name type="scientific">Geodia barretti</name>
    <name type="common">Barrett's horny sponge</name>
    <dbReference type="NCBI Taxonomy" id="519541"/>
    <lineage>
        <taxon>Eukaryota</taxon>
        <taxon>Metazoa</taxon>
        <taxon>Porifera</taxon>
        <taxon>Demospongiae</taxon>
        <taxon>Heteroscleromorpha</taxon>
        <taxon>Tetractinellida</taxon>
        <taxon>Astrophorina</taxon>
        <taxon>Geodiidae</taxon>
        <taxon>Geodia</taxon>
    </lineage>
</organism>
<comment type="caution">
    <text evidence="1">The sequence shown here is derived from an EMBL/GenBank/DDBJ whole genome shotgun (WGS) entry which is preliminary data.</text>
</comment>
<dbReference type="EMBL" id="CASHTH010001087">
    <property type="protein sequence ID" value="CAI8011216.1"/>
    <property type="molecule type" value="Genomic_DNA"/>
</dbReference>